<comment type="similarity">
    <text evidence="2 10">Belongs to the GSP L family.</text>
</comment>
<evidence type="ECO:0000313" key="13">
    <source>
        <dbReference type="EMBL" id="ANU37788.1"/>
    </source>
</evidence>
<evidence type="ECO:0000256" key="1">
    <source>
        <dbReference type="ARBA" id="ARBA00004377"/>
    </source>
</evidence>
<dbReference type="CDD" id="cd24017">
    <property type="entry name" value="ASKHA_T2SSL_N"/>
    <property type="match status" value="1"/>
</dbReference>
<dbReference type="GO" id="GO:0015627">
    <property type="term" value="C:type II protein secretion system complex"/>
    <property type="evidence" value="ECO:0007669"/>
    <property type="project" value="InterPro"/>
</dbReference>
<protein>
    <recommendedName>
        <fullName evidence="10">Type II secretion system protein L</fullName>
        <shortName evidence="10">T2SS protein L</shortName>
    </recommendedName>
</protein>
<evidence type="ECO:0000313" key="14">
    <source>
        <dbReference type="Proteomes" id="UP000092528"/>
    </source>
</evidence>
<dbReference type="Pfam" id="PF12693">
    <property type="entry name" value="GspL_C"/>
    <property type="match status" value="1"/>
</dbReference>
<comment type="subcellular location">
    <subcellularLocation>
        <location evidence="1">Cell inner membrane</location>
        <topology evidence="1">Single-pass membrane protein</topology>
    </subcellularLocation>
</comment>
<comment type="function">
    <text evidence="10">Inner membrane component of the type II secretion system required for the energy-dependent secretion of extracellular factors such as proteases and toxins from the periplasm.</text>
</comment>
<dbReference type="NCBIfam" id="TIGR01709">
    <property type="entry name" value="typeII_sec_gspL"/>
    <property type="match status" value="1"/>
</dbReference>
<dbReference type="InterPro" id="IPR043129">
    <property type="entry name" value="ATPase_NBD"/>
</dbReference>
<dbReference type="InterPro" id="IPR007812">
    <property type="entry name" value="T2SS_protein-GspL"/>
</dbReference>
<dbReference type="PIRSF" id="PIRSF015761">
    <property type="entry name" value="Protein_L"/>
    <property type="match status" value="1"/>
</dbReference>
<dbReference type="GO" id="GO:0005886">
    <property type="term" value="C:plasma membrane"/>
    <property type="evidence" value="ECO:0007669"/>
    <property type="project" value="UniProtKB-SubCell"/>
</dbReference>
<name>A0A1C7FDG9_9VIBR</name>
<sequence length="403" mass="44701">MSEYLIVRLSNNRQAKKPWLVWSESQQEVIASGELSAEQALDEIASYAQARHTIVLLNSADVLLKEVNIPAGGARQFDAMLPYLVEDDVAQDVDGMHFTVLAKQGQIAHVAGVDREWLARELETLKQAGFNVTKVLPDALALPDVDGIAAVELAGQWLLKKQAYQALTIESDWLAIVAQSEWVKQGDDWLALHAYSPLPELNLAPEQDWQQAEPQLVMQLLGRQAMFTPVNLLTGCFKPKSGVGRYLKVWRKAAIAAGVVAVVLVAQNLIQTYQAEQQAAKYRAESERIFRSVLVGKTKIPTVSYLKRELDNEAKRLSGGNSDESLLVWMAKLPSAIKSVPDFTLTGIKFDRQRGEIQLQASSQDFQAFEQARAKLEEQFSVQQGQLSKSGQLVVGDLILKPR</sequence>
<reference evidence="13 14" key="1">
    <citation type="submission" date="2016-07" db="EMBL/GenBank/DDBJ databases">
        <title>Genome sequencing of Vibrio scophthalmi strain VS-05, an isolated from Paralichthys olivaceus.</title>
        <authorList>
            <person name="Han H.-J."/>
        </authorList>
    </citation>
    <scope>NUCLEOTIDE SEQUENCE [LARGE SCALE GENOMIC DNA]</scope>
    <source>
        <strain evidence="13 14">VS-05</strain>
    </source>
</reference>
<evidence type="ECO:0000256" key="7">
    <source>
        <dbReference type="ARBA" id="ARBA00022927"/>
    </source>
</evidence>
<dbReference type="Gene3D" id="3.30.1360.100">
    <property type="entry name" value="General secretion pathway protein M, EpsM"/>
    <property type="match status" value="1"/>
</dbReference>
<keyword evidence="14" id="KW-1185">Reference proteome</keyword>
<keyword evidence="9" id="KW-0472">Membrane</keyword>
<dbReference type="SUPFAM" id="SSF53067">
    <property type="entry name" value="Actin-like ATPase domain"/>
    <property type="match status" value="2"/>
</dbReference>
<dbReference type="GO" id="GO:0015628">
    <property type="term" value="P:protein secretion by the type II secretion system"/>
    <property type="evidence" value="ECO:0007669"/>
    <property type="project" value="InterPro"/>
</dbReference>
<dbReference type="InterPro" id="IPR025691">
    <property type="entry name" value="GspL_pp_dom"/>
</dbReference>
<dbReference type="STRING" id="45658.VSVS12_00297"/>
<evidence type="ECO:0000256" key="4">
    <source>
        <dbReference type="ARBA" id="ARBA00022475"/>
    </source>
</evidence>
<keyword evidence="4" id="KW-1003">Cell membrane</keyword>
<keyword evidence="6" id="KW-0812">Transmembrane</keyword>
<evidence type="ECO:0000256" key="9">
    <source>
        <dbReference type="ARBA" id="ARBA00023136"/>
    </source>
</evidence>
<evidence type="ECO:0000256" key="3">
    <source>
        <dbReference type="ARBA" id="ARBA00022448"/>
    </source>
</evidence>
<proteinExistence type="inferred from homology"/>
<dbReference type="Gene3D" id="3.30.420.380">
    <property type="match status" value="1"/>
</dbReference>
<evidence type="ECO:0000256" key="5">
    <source>
        <dbReference type="ARBA" id="ARBA00022519"/>
    </source>
</evidence>
<accession>A0A1C7FDG9</accession>
<evidence type="ECO:0000256" key="2">
    <source>
        <dbReference type="ARBA" id="ARBA00005318"/>
    </source>
</evidence>
<dbReference type="Gene3D" id="3.30.420.370">
    <property type="match status" value="1"/>
</dbReference>
<evidence type="ECO:0000259" key="12">
    <source>
        <dbReference type="Pfam" id="PF12693"/>
    </source>
</evidence>
<dbReference type="AlphaFoldDB" id="A0A1C7FDG9"/>
<evidence type="ECO:0000256" key="10">
    <source>
        <dbReference type="PIRNR" id="PIRNR015761"/>
    </source>
</evidence>
<dbReference type="InterPro" id="IPR024230">
    <property type="entry name" value="GspL_cyto_dom"/>
</dbReference>
<feature type="domain" description="GspL periplasmic" evidence="12">
    <location>
        <begin position="245"/>
        <end position="401"/>
    </location>
</feature>
<keyword evidence="5" id="KW-0997">Cell inner membrane</keyword>
<dbReference type="Pfam" id="PF05134">
    <property type="entry name" value="T2SSL"/>
    <property type="match status" value="1"/>
</dbReference>
<dbReference type="PATRIC" id="fig|45658.7.peg.2671"/>
<dbReference type="RefSeq" id="WP_065545870.1">
    <property type="nucleotide sequence ID" value="NZ_CP016414.1"/>
</dbReference>
<evidence type="ECO:0000256" key="6">
    <source>
        <dbReference type="ARBA" id="ARBA00022692"/>
    </source>
</evidence>
<keyword evidence="8" id="KW-1133">Transmembrane helix</keyword>
<evidence type="ECO:0000256" key="8">
    <source>
        <dbReference type="ARBA" id="ARBA00022989"/>
    </source>
</evidence>
<dbReference type="GeneID" id="96872260"/>
<dbReference type="GO" id="GO:0009276">
    <property type="term" value="C:Gram-negative-bacterium-type cell wall"/>
    <property type="evidence" value="ECO:0007669"/>
    <property type="project" value="InterPro"/>
</dbReference>
<keyword evidence="7 10" id="KW-0653">Protein transport</keyword>
<gene>
    <name evidence="13" type="ORF">VSVS05_02710</name>
</gene>
<feature type="domain" description="GspL cytoplasmic actin-ATPase-like" evidence="11">
    <location>
        <begin position="5"/>
        <end position="240"/>
    </location>
</feature>
<dbReference type="EMBL" id="CP016414">
    <property type="protein sequence ID" value="ANU37788.1"/>
    <property type="molecule type" value="Genomic_DNA"/>
</dbReference>
<evidence type="ECO:0000259" key="11">
    <source>
        <dbReference type="Pfam" id="PF05134"/>
    </source>
</evidence>
<dbReference type="Proteomes" id="UP000092528">
    <property type="component" value="Chromosome 1"/>
</dbReference>
<organism evidence="13 14">
    <name type="scientific">Vibrio scophthalmi</name>
    <dbReference type="NCBI Taxonomy" id="45658"/>
    <lineage>
        <taxon>Bacteria</taxon>
        <taxon>Pseudomonadati</taxon>
        <taxon>Pseudomonadota</taxon>
        <taxon>Gammaproteobacteria</taxon>
        <taxon>Vibrionales</taxon>
        <taxon>Vibrionaceae</taxon>
        <taxon>Vibrio</taxon>
    </lineage>
</organism>
<keyword evidence="3 10" id="KW-0813">Transport</keyword>